<keyword evidence="3" id="KW-1185">Reference proteome</keyword>
<reference evidence="2" key="1">
    <citation type="submission" date="2022-07" db="EMBL/GenBank/DDBJ databases">
        <title>Chromosome-level genome of Muraenolepis orangiensis.</title>
        <authorList>
            <person name="Kim J."/>
        </authorList>
    </citation>
    <scope>NUCLEOTIDE SEQUENCE</scope>
    <source>
        <strain evidence="2">KU_S4_2022</strain>
        <tissue evidence="2">Muscle</tissue>
    </source>
</reference>
<evidence type="ECO:0000313" key="3">
    <source>
        <dbReference type="Proteomes" id="UP001148018"/>
    </source>
</evidence>
<dbReference type="AlphaFoldDB" id="A0A9Q0IN23"/>
<evidence type="ECO:0000256" key="1">
    <source>
        <dbReference type="SAM" id="MobiDB-lite"/>
    </source>
</evidence>
<protein>
    <submittedName>
        <fullName evidence="2">Uncharacterized protein</fullName>
    </submittedName>
</protein>
<feature type="region of interest" description="Disordered" evidence="1">
    <location>
        <begin position="57"/>
        <end position="85"/>
    </location>
</feature>
<dbReference type="EMBL" id="JANIIK010000044">
    <property type="protein sequence ID" value="KAJ3604048.1"/>
    <property type="molecule type" value="Genomic_DNA"/>
</dbReference>
<gene>
    <name evidence="2" type="ORF">NHX12_028789</name>
</gene>
<accession>A0A9Q0IN23</accession>
<organism evidence="2 3">
    <name type="scientific">Muraenolepis orangiensis</name>
    <name type="common">Patagonian moray cod</name>
    <dbReference type="NCBI Taxonomy" id="630683"/>
    <lineage>
        <taxon>Eukaryota</taxon>
        <taxon>Metazoa</taxon>
        <taxon>Chordata</taxon>
        <taxon>Craniata</taxon>
        <taxon>Vertebrata</taxon>
        <taxon>Euteleostomi</taxon>
        <taxon>Actinopterygii</taxon>
        <taxon>Neopterygii</taxon>
        <taxon>Teleostei</taxon>
        <taxon>Neoteleostei</taxon>
        <taxon>Acanthomorphata</taxon>
        <taxon>Zeiogadaria</taxon>
        <taxon>Gadariae</taxon>
        <taxon>Gadiformes</taxon>
        <taxon>Muraenolepidoidei</taxon>
        <taxon>Muraenolepididae</taxon>
        <taxon>Muraenolepis</taxon>
    </lineage>
</organism>
<proteinExistence type="predicted"/>
<evidence type="ECO:0000313" key="2">
    <source>
        <dbReference type="EMBL" id="KAJ3604048.1"/>
    </source>
</evidence>
<dbReference type="Proteomes" id="UP001148018">
    <property type="component" value="Unassembled WGS sequence"/>
</dbReference>
<sequence>MVEDHDVGGGDGGAVVAEEAVADVVHLTAGVAGQGVGVSERPVPEQDAEVQGRLWRGGAGREEAPVEQVGGDAEQGDEGEQLGDLGGVHLMRFGRHWVQ</sequence>
<name>A0A9Q0IN23_9TELE</name>
<comment type="caution">
    <text evidence="2">The sequence shown here is derived from an EMBL/GenBank/DDBJ whole genome shotgun (WGS) entry which is preliminary data.</text>
</comment>